<dbReference type="SUPFAM" id="SSF55205">
    <property type="entry name" value="EPT/RTPC-like"/>
    <property type="match status" value="1"/>
</dbReference>
<dbReference type="GO" id="GO:0051301">
    <property type="term" value="P:cell division"/>
    <property type="evidence" value="ECO:0007669"/>
    <property type="project" value="UniProtKB-KW"/>
</dbReference>
<comment type="catalytic activity">
    <reaction evidence="15">
        <text>phosphoenolpyruvate + UDP-N-acetyl-alpha-D-glucosamine = UDP-N-acetyl-3-O-(1-carboxyvinyl)-alpha-D-glucosamine + phosphate</text>
        <dbReference type="Rhea" id="RHEA:18681"/>
        <dbReference type="ChEBI" id="CHEBI:43474"/>
        <dbReference type="ChEBI" id="CHEBI:57705"/>
        <dbReference type="ChEBI" id="CHEBI:58702"/>
        <dbReference type="ChEBI" id="CHEBI:68483"/>
        <dbReference type="EC" id="2.5.1.7"/>
    </reaction>
</comment>
<comment type="subcellular location">
    <subcellularLocation>
        <location evidence="1">Cytoplasm</location>
    </subcellularLocation>
</comment>
<sequence>MHSYVVNGGKKLKGSITVNPSKNASIAILIAALLNDKETVIKNLPKIEEVFRVIEVIESLGAQTEWKDDHVFKITPPKEITLKNLNVEAALKTRIMILLIGVLAHKFKNFSLPFSGGCKLGRRTIMPHIYALENFGINIKVVKNKYEVSHDGLKPCDNVIMYESGDTATENAILAASMIEGKTVLKFASANYQVQDVCFFLKKLGVRFEGMGGTTLTIHGKKSLSKKIDFSVTEDPIEAMFFISTAIVTKSSIVIKRCPIEFLELELFKLKKMGFKFNVGKEYKSSNGYSRLVDIETFPSNLSAPCEKIYGRPFPGLNIDNLPFFAPIATQAKGETLVHDWVFENRAIYFMELGKMGANITLADPHRVFIKGPVKLKPADIVSIPALRPSAIMLVAMLGAKGKSILRNVYIIERGYEDLCGRLKSIGSDIERVTNDKY</sequence>
<keyword evidence="9" id="KW-0961">Cell wall biogenesis/degradation</keyword>
<keyword evidence="3" id="KW-0963">Cytoplasm</keyword>
<accession>A0A2M8LAN1</accession>
<evidence type="ECO:0000256" key="13">
    <source>
        <dbReference type="ARBA" id="ARBA00042443"/>
    </source>
</evidence>
<dbReference type="GO" id="GO:0008760">
    <property type="term" value="F:UDP-N-acetylglucosamine 1-carboxyvinyltransferase activity"/>
    <property type="evidence" value="ECO:0007669"/>
    <property type="project" value="UniProtKB-EC"/>
</dbReference>
<dbReference type="InterPro" id="IPR036968">
    <property type="entry name" value="Enolpyruvate_Tfrase_sf"/>
</dbReference>
<dbReference type="GO" id="GO:0071555">
    <property type="term" value="P:cell wall organization"/>
    <property type="evidence" value="ECO:0007669"/>
    <property type="project" value="UniProtKB-KW"/>
</dbReference>
<dbReference type="AlphaFoldDB" id="A0A2M8LAN1"/>
<evidence type="ECO:0000256" key="5">
    <source>
        <dbReference type="ARBA" id="ARBA00022679"/>
    </source>
</evidence>
<evidence type="ECO:0000259" key="16">
    <source>
        <dbReference type="Pfam" id="PF00275"/>
    </source>
</evidence>
<dbReference type="PANTHER" id="PTHR43783:SF1">
    <property type="entry name" value="UDP-N-ACETYLGLUCOSAMINE 1-CARBOXYVINYLTRANSFERASE"/>
    <property type="match status" value="1"/>
</dbReference>
<reference evidence="18" key="1">
    <citation type="submission" date="2017-09" db="EMBL/GenBank/DDBJ databases">
        <title>Depth-based differentiation of microbial function through sediment-hosted aquifers and enrichment of novel symbionts in the deep terrestrial subsurface.</title>
        <authorList>
            <person name="Probst A.J."/>
            <person name="Ladd B."/>
            <person name="Jarett J.K."/>
            <person name="Geller-Mcgrath D.E."/>
            <person name="Sieber C.M.K."/>
            <person name="Emerson J.B."/>
            <person name="Anantharaman K."/>
            <person name="Thomas B.C."/>
            <person name="Malmstrom R."/>
            <person name="Stieglmeier M."/>
            <person name="Klingl A."/>
            <person name="Woyke T."/>
            <person name="Ryan C.M."/>
            <person name="Banfield J.F."/>
        </authorList>
    </citation>
    <scope>NUCLEOTIDE SEQUENCE [LARGE SCALE GENOMIC DNA]</scope>
</reference>
<dbReference type="Pfam" id="PF00275">
    <property type="entry name" value="EPSP_synthase"/>
    <property type="match status" value="1"/>
</dbReference>
<proteinExistence type="inferred from homology"/>
<protein>
    <recommendedName>
        <fullName evidence="12">UDP-N-acetylglucosamine 1-carboxyvinyltransferase</fullName>
        <ecNumber evidence="11">2.5.1.7</ecNumber>
    </recommendedName>
    <alternativeName>
        <fullName evidence="13">Enoylpyruvate transferase</fullName>
    </alternativeName>
    <alternativeName>
        <fullName evidence="14">UDP-N-acetylglucosamine enolpyruvyl transferase</fullName>
    </alternativeName>
</protein>
<evidence type="ECO:0000313" key="18">
    <source>
        <dbReference type="Proteomes" id="UP000230959"/>
    </source>
</evidence>
<keyword evidence="8" id="KW-0131">Cell cycle</keyword>
<evidence type="ECO:0000256" key="12">
    <source>
        <dbReference type="ARBA" id="ARBA00039754"/>
    </source>
</evidence>
<dbReference type="EC" id="2.5.1.7" evidence="11"/>
<dbReference type="InterPro" id="IPR001986">
    <property type="entry name" value="Enolpyruvate_Tfrase_dom"/>
</dbReference>
<evidence type="ECO:0000256" key="6">
    <source>
        <dbReference type="ARBA" id="ARBA00022960"/>
    </source>
</evidence>
<dbReference type="InterPro" id="IPR050068">
    <property type="entry name" value="MurA_subfamily"/>
</dbReference>
<evidence type="ECO:0000256" key="15">
    <source>
        <dbReference type="ARBA" id="ARBA00047527"/>
    </source>
</evidence>
<evidence type="ECO:0000313" key="17">
    <source>
        <dbReference type="EMBL" id="PJE73679.1"/>
    </source>
</evidence>
<dbReference type="NCBIfam" id="NF006873">
    <property type="entry name" value="PRK09369.1"/>
    <property type="match status" value="1"/>
</dbReference>
<dbReference type="GO" id="GO:0008360">
    <property type="term" value="P:regulation of cell shape"/>
    <property type="evidence" value="ECO:0007669"/>
    <property type="project" value="UniProtKB-KW"/>
</dbReference>
<dbReference type="InterPro" id="IPR013792">
    <property type="entry name" value="RNA3'P_cycl/enolpyr_Trfase_a/b"/>
</dbReference>
<comment type="caution">
    <text evidence="17">The sequence shown here is derived from an EMBL/GenBank/DDBJ whole genome shotgun (WGS) entry which is preliminary data.</text>
</comment>
<keyword evidence="4" id="KW-0132">Cell division</keyword>
<evidence type="ECO:0000256" key="14">
    <source>
        <dbReference type="ARBA" id="ARBA00042842"/>
    </source>
</evidence>
<dbReference type="GO" id="GO:0005737">
    <property type="term" value="C:cytoplasm"/>
    <property type="evidence" value="ECO:0007669"/>
    <property type="project" value="UniProtKB-SubCell"/>
</dbReference>
<evidence type="ECO:0000256" key="10">
    <source>
        <dbReference type="ARBA" id="ARBA00038367"/>
    </source>
</evidence>
<comment type="similarity">
    <text evidence="10">Belongs to the EPSP synthase family. MurA subfamily.</text>
</comment>
<dbReference type="GO" id="GO:0009252">
    <property type="term" value="P:peptidoglycan biosynthetic process"/>
    <property type="evidence" value="ECO:0007669"/>
    <property type="project" value="UniProtKB-KW"/>
</dbReference>
<name>A0A2M8LAN1_9BACT</name>
<evidence type="ECO:0000256" key="7">
    <source>
        <dbReference type="ARBA" id="ARBA00022984"/>
    </source>
</evidence>
<evidence type="ECO:0000256" key="1">
    <source>
        <dbReference type="ARBA" id="ARBA00004496"/>
    </source>
</evidence>
<dbReference type="Gene3D" id="3.65.10.10">
    <property type="entry name" value="Enolpyruvate transferase domain"/>
    <property type="match status" value="2"/>
</dbReference>
<comment type="pathway">
    <text evidence="2">Cell wall biogenesis; peptidoglycan biosynthesis.</text>
</comment>
<evidence type="ECO:0000256" key="8">
    <source>
        <dbReference type="ARBA" id="ARBA00023306"/>
    </source>
</evidence>
<organism evidence="17 18">
    <name type="scientific">Candidatus Terrybacteria bacterium CG10_big_fil_rev_8_21_14_0_10_41_10</name>
    <dbReference type="NCBI Taxonomy" id="1975026"/>
    <lineage>
        <taxon>Bacteria</taxon>
        <taxon>Candidatus Terryibacteriota</taxon>
    </lineage>
</organism>
<keyword evidence="5 17" id="KW-0808">Transferase</keyword>
<evidence type="ECO:0000256" key="11">
    <source>
        <dbReference type="ARBA" id="ARBA00039108"/>
    </source>
</evidence>
<keyword evidence="6" id="KW-0133">Cell shape</keyword>
<evidence type="ECO:0000256" key="3">
    <source>
        <dbReference type="ARBA" id="ARBA00022490"/>
    </source>
</evidence>
<gene>
    <name evidence="17" type="ORF">COV02_01235</name>
</gene>
<dbReference type="Proteomes" id="UP000230959">
    <property type="component" value="Unassembled WGS sequence"/>
</dbReference>
<evidence type="ECO:0000256" key="9">
    <source>
        <dbReference type="ARBA" id="ARBA00023316"/>
    </source>
</evidence>
<dbReference type="PANTHER" id="PTHR43783">
    <property type="entry name" value="UDP-N-ACETYLGLUCOSAMINE 1-CARBOXYVINYLTRANSFERASE"/>
    <property type="match status" value="1"/>
</dbReference>
<dbReference type="EMBL" id="PFER01000021">
    <property type="protein sequence ID" value="PJE73679.1"/>
    <property type="molecule type" value="Genomic_DNA"/>
</dbReference>
<keyword evidence="7" id="KW-0573">Peptidoglycan synthesis</keyword>
<feature type="domain" description="Enolpyruvate transferase" evidence="16">
    <location>
        <begin position="6"/>
        <end position="420"/>
    </location>
</feature>
<evidence type="ECO:0000256" key="4">
    <source>
        <dbReference type="ARBA" id="ARBA00022618"/>
    </source>
</evidence>
<evidence type="ECO:0000256" key="2">
    <source>
        <dbReference type="ARBA" id="ARBA00004752"/>
    </source>
</evidence>